<organism evidence="2 3">
    <name type="scientific">Phytophthora megakarya</name>
    <dbReference type="NCBI Taxonomy" id="4795"/>
    <lineage>
        <taxon>Eukaryota</taxon>
        <taxon>Sar</taxon>
        <taxon>Stramenopiles</taxon>
        <taxon>Oomycota</taxon>
        <taxon>Peronosporomycetes</taxon>
        <taxon>Peronosporales</taxon>
        <taxon>Peronosporaceae</taxon>
        <taxon>Phytophthora</taxon>
    </lineage>
</organism>
<protein>
    <submittedName>
        <fullName evidence="2">Uncharacterized protein</fullName>
    </submittedName>
</protein>
<evidence type="ECO:0000256" key="1">
    <source>
        <dbReference type="SAM" id="MobiDB-lite"/>
    </source>
</evidence>
<name>A0A225V7D4_9STRA</name>
<evidence type="ECO:0000313" key="3">
    <source>
        <dbReference type="Proteomes" id="UP000198211"/>
    </source>
</evidence>
<keyword evidence="3" id="KW-1185">Reference proteome</keyword>
<gene>
    <name evidence="2" type="ORF">PHMEG_00027359</name>
</gene>
<dbReference type="AlphaFoldDB" id="A0A225V7D4"/>
<accession>A0A225V7D4</accession>
<sequence length="91" mass="10546">MSGWQRQDFSISGECASSSPHEKINSLGNLCAYPAQSVDFEPILDKWWKKDIIANYNGLRADDELNLSIDRSDRGDERRKQFFNYLLEIQC</sequence>
<reference evidence="3" key="1">
    <citation type="submission" date="2017-03" db="EMBL/GenBank/DDBJ databases">
        <title>Phytopthora megakarya and P. palmivora, two closely related causual agents of cacao black pod achieved similar genome size and gene model numbers by different mechanisms.</title>
        <authorList>
            <person name="Ali S."/>
            <person name="Shao J."/>
            <person name="Larry D.J."/>
            <person name="Kronmiller B."/>
            <person name="Shen D."/>
            <person name="Strem M.D."/>
            <person name="Melnick R.L."/>
            <person name="Guiltinan M.J."/>
            <person name="Tyler B.M."/>
            <person name="Meinhardt L.W."/>
            <person name="Bailey B.A."/>
        </authorList>
    </citation>
    <scope>NUCLEOTIDE SEQUENCE [LARGE SCALE GENOMIC DNA]</scope>
    <source>
        <strain evidence="3">zdho120</strain>
    </source>
</reference>
<comment type="caution">
    <text evidence="2">The sequence shown here is derived from an EMBL/GenBank/DDBJ whole genome shotgun (WGS) entry which is preliminary data.</text>
</comment>
<proteinExistence type="predicted"/>
<feature type="compositionally biased region" description="Polar residues" evidence="1">
    <location>
        <begin position="1"/>
        <end position="19"/>
    </location>
</feature>
<dbReference type="EMBL" id="NBNE01006961">
    <property type="protein sequence ID" value="OWZ01285.1"/>
    <property type="molecule type" value="Genomic_DNA"/>
</dbReference>
<feature type="region of interest" description="Disordered" evidence="1">
    <location>
        <begin position="1"/>
        <end position="21"/>
    </location>
</feature>
<evidence type="ECO:0000313" key="2">
    <source>
        <dbReference type="EMBL" id="OWZ01285.1"/>
    </source>
</evidence>
<dbReference type="Proteomes" id="UP000198211">
    <property type="component" value="Unassembled WGS sequence"/>
</dbReference>